<sequence length="91" mass="10532">MLSGKTRLENCRLAQKLLAGKKAIIIFDEVEDVFSSSLIDHSVAQEYKAWVNDFLENNTIPMIWISNSVTCIDNAYLRRFDIVYWNTDVTE</sequence>
<comment type="caution">
    <text evidence="2">The sequence shown here is derived from an EMBL/GenBank/DDBJ whole genome shotgun (WGS) entry which is preliminary data.</text>
</comment>
<dbReference type="Pfam" id="PF00004">
    <property type="entry name" value="AAA"/>
    <property type="match status" value="1"/>
</dbReference>
<dbReference type="SUPFAM" id="SSF52540">
    <property type="entry name" value="P-loop containing nucleoside triphosphate hydrolases"/>
    <property type="match status" value="1"/>
</dbReference>
<protein>
    <recommendedName>
        <fullName evidence="1">ATPase AAA-type core domain-containing protein</fullName>
    </recommendedName>
</protein>
<dbReference type="EMBL" id="JTJQ01000013">
    <property type="protein sequence ID" value="OBX01613.1"/>
    <property type="molecule type" value="Genomic_DNA"/>
</dbReference>
<dbReference type="Gene3D" id="3.40.50.300">
    <property type="entry name" value="P-loop containing nucleotide triphosphate hydrolases"/>
    <property type="match status" value="1"/>
</dbReference>
<name>A0AB36DWP8_9PAST</name>
<dbReference type="InterPro" id="IPR027417">
    <property type="entry name" value="P-loop_NTPase"/>
</dbReference>
<evidence type="ECO:0000313" key="3">
    <source>
        <dbReference type="Proteomes" id="UP000092594"/>
    </source>
</evidence>
<feature type="domain" description="ATPase AAA-type core" evidence="1">
    <location>
        <begin position="20"/>
        <end position="84"/>
    </location>
</feature>
<dbReference type="AlphaFoldDB" id="A0AB36DWP8"/>
<dbReference type="GO" id="GO:0016887">
    <property type="term" value="F:ATP hydrolysis activity"/>
    <property type="evidence" value="ECO:0007669"/>
    <property type="project" value="InterPro"/>
</dbReference>
<gene>
    <name evidence="2" type="ORF">QV05_05280</name>
</gene>
<dbReference type="InterPro" id="IPR003959">
    <property type="entry name" value="ATPase_AAA_core"/>
</dbReference>
<proteinExistence type="predicted"/>
<dbReference type="Proteomes" id="UP000092594">
    <property type="component" value="Unassembled WGS sequence"/>
</dbReference>
<dbReference type="GO" id="GO:0005524">
    <property type="term" value="F:ATP binding"/>
    <property type="evidence" value="ECO:0007669"/>
    <property type="project" value="InterPro"/>
</dbReference>
<evidence type="ECO:0000259" key="1">
    <source>
        <dbReference type="Pfam" id="PF00004"/>
    </source>
</evidence>
<organism evidence="2 3">
    <name type="scientific">Gallibacterium genomosp. 1</name>
    <dbReference type="NCBI Taxonomy" id="155515"/>
    <lineage>
        <taxon>Bacteria</taxon>
        <taxon>Pseudomonadati</taxon>
        <taxon>Pseudomonadota</taxon>
        <taxon>Gammaproteobacteria</taxon>
        <taxon>Pasteurellales</taxon>
        <taxon>Pasteurellaceae</taxon>
        <taxon>Gallibacterium</taxon>
    </lineage>
</organism>
<keyword evidence="3" id="KW-1185">Reference proteome</keyword>
<reference evidence="2 3" key="1">
    <citation type="submission" date="2014-11" db="EMBL/GenBank/DDBJ databases">
        <title>Pan-genome of Gallibacterium spp.</title>
        <authorList>
            <person name="Kudirkiene E."/>
            <person name="Bojesen A.M."/>
        </authorList>
    </citation>
    <scope>NUCLEOTIDE SEQUENCE [LARGE SCALE GENOMIC DNA]</scope>
    <source>
        <strain evidence="2 3">Gerl. 2740/89</strain>
    </source>
</reference>
<accession>A0AB36DWP8</accession>
<evidence type="ECO:0000313" key="2">
    <source>
        <dbReference type="EMBL" id="OBX01613.1"/>
    </source>
</evidence>